<accession>A0A1Y2BS87</accession>
<proteinExistence type="predicted"/>
<dbReference type="PROSITE" id="PS50075">
    <property type="entry name" value="CARRIER"/>
    <property type="match status" value="1"/>
</dbReference>
<name>A0A1Y2BS87_9FUNG</name>
<dbReference type="AlphaFoldDB" id="A0A1Y2BS87"/>
<dbReference type="Gene3D" id="3.40.50.12780">
    <property type="entry name" value="N-terminal domain of ligase-like"/>
    <property type="match status" value="1"/>
</dbReference>
<dbReference type="InterPro" id="IPR009081">
    <property type="entry name" value="PP-bd_ACP"/>
</dbReference>
<dbReference type="InterPro" id="IPR042099">
    <property type="entry name" value="ANL_N_sf"/>
</dbReference>
<evidence type="ECO:0000256" key="2">
    <source>
        <dbReference type="ARBA" id="ARBA00022553"/>
    </source>
</evidence>
<evidence type="ECO:0000313" key="6">
    <source>
        <dbReference type="Proteomes" id="UP000193642"/>
    </source>
</evidence>
<feature type="transmembrane region" description="Helical" evidence="3">
    <location>
        <begin position="62"/>
        <end position="82"/>
    </location>
</feature>
<sequence>MESHPSHLPFFTWVTDKGADAFTATFGDFMSSVKLCARALAYHPDLALKKGDAACLIFEPSYNFYITIIACFYLGVIVVPVYPPFPATKASEMEKVRRVLADFLPGLPKDRKLVILCSKLVATSVKAAKVLKLLSKDDIWSWVRSTKFQDVESIAFGKKAAAKYFDRIMPSQPTDADIAFIQYTSGSTGTPKGVVNHYRHLLANFAQMSTVINFKSLNDNSRREIFVSWLPQYHDYGLIAPNFGYALVLKAAKNCKTSVALDLSSLNVLECAAEPINYENIREFLDYFQRYKLDPLVFSPAYGLAEHVLGVSTAPYPFHLKTVDQRVPCGQVFHGINVKIVDTERFEEMNEGEVGEIWIDSVAKPAGYWNNLALTQEIFQARLSNGSNQVYLRTGDLGFMLNGELVVAGRLKDMIIIQGRNFFANDIELAALASQSDKLRCGSIAAFSIDPLTLGLDAKLPEQLIVVVEVKVALVKAPKTKLQNICDSIYGDIISTLGIHSYCIVLVKPRTVPRTTSGKIRRKSTKELFVSKKLSIIYEKKYEAEMDVELNTAAIMENVEADVDLTPQEFIAAVWSEVLSIPVENITSDSTFFELGGSSLSGVQAVRKINKQPELAAITFSTLSTHSLADLVAYCLQHESFIPLPSVTISNRMDQFIRPASGSEERLLIHNQLQPNSRQYVEQMSVTLSDASEKELCKAVTQLVSRHEALRTIYSWNQSIAQATVFAANTAVCIHSVKSIQEVETISSKPFDLTKETSCRFAILTSSEICALYLIAHHICYDGSCVPIFERELRSLCSGVALSPPVSQYSDFVNWEKSLEESGVFEAQQKYWKLKLENSILLPFSHQGGDHVLFSLSTNFGAQNGPSTRKRGS</sequence>
<keyword evidence="3" id="KW-0472">Membrane</keyword>
<protein>
    <submittedName>
        <fullName evidence="5">Acetyl-CoA synthetase-like protein</fullName>
    </submittedName>
</protein>
<reference evidence="5 6" key="1">
    <citation type="submission" date="2016-07" db="EMBL/GenBank/DDBJ databases">
        <title>Pervasive Adenine N6-methylation of Active Genes in Fungi.</title>
        <authorList>
            <consortium name="DOE Joint Genome Institute"/>
            <person name="Mondo S.J."/>
            <person name="Dannebaum R.O."/>
            <person name="Kuo R.C."/>
            <person name="Labutti K."/>
            <person name="Haridas S."/>
            <person name="Kuo A."/>
            <person name="Salamov A."/>
            <person name="Ahrendt S.R."/>
            <person name="Lipzen A."/>
            <person name="Sullivan W."/>
            <person name="Andreopoulos W.B."/>
            <person name="Clum A."/>
            <person name="Lindquist E."/>
            <person name="Daum C."/>
            <person name="Ramamoorthy G.K."/>
            <person name="Gryganskyi A."/>
            <person name="Culley D."/>
            <person name="Magnuson J.K."/>
            <person name="James T.Y."/>
            <person name="O'Malley M.A."/>
            <person name="Stajich J.E."/>
            <person name="Spatafora J.W."/>
            <person name="Visel A."/>
            <person name="Grigoriev I.V."/>
        </authorList>
    </citation>
    <scope>NUCLEOTIDE SEQUENCE [LARGE SCALE GENOMIC DNA]</scope>
    <source>
        <strain evidence="5 6">JEL800</strain>
    </source>
</reference>
<keyword evidence="3" id="KW-0812">Transmembrane</keyword>
<dbReference type="STRING" id="329046.A0A1Y2BS87"/>
<evidence type="ECO:0000256" key="3">
    <source>
        <dbReference type="SAM" id="Phobius"/>
    </source>
</evidence>
<keyword evidence="6" id="KW-1185">Reference proteome</keyword>
<dbReference type="InterPro" id="IPR001242">
    <property type="entry name" value="Condensation_dom"/>
</dbReference>
<dbReference type="SUPFAM" id="SSF52777">
    <property type="entry name" value="CoA-dependent acyltransferases"/>
    <property type="match status" value="1"/>
</dbReference>
<organism evidence="5 6">
    <name type="scientific">Rhizoclosmatium globosum</name>
    <dbReference type="NCBI Taxonomy" id="329046"/>
    <lineage>
        <taxon>Eukaryota</taxon>
        <taxon>Fungi</taxon>
        <taxon>Fungi incertae sedis</taxon>
        <taxon>Chytridiomycota</taxon>
        <taxon>Chytridiomycota incertae sedis</taxon>
        <taxon>Chytridiomycetes</taxon>
        <taxon>Chytridiales</taxon>
        <taxon>Chytriomycetaceae</taxon>
        <taxon>Rhizoclosmatium</taxon>
    </lineage>
</organism>
<dbReference type="SUPFAM" id="SSF56801">
    <property type="entry name" value="Acetyl-CoA synthetase-like"/>
    <property type="match status" value="1"/>
</dbReference>
<keyword evidence="2" id="KW-0597">Phosphoprotein</keyword>
<dbReference type="EMBL" id="MCGO01000049">
    <property type="protein sequence ID" value="ORY37622.1"/>
    <property type="molecule type" value="Genomic_DNA"/>
</dbReference>
<dbReference type="Gene3D" id="3.30.300.30">
    <property type="match status" value="1"/>
</dbReference>
<dbReference type="Gene3D" id="3.30.559.30">
    <property type="entry name" value="Nonribosomal peptide synthetase, condensation domain"/>
    <property type="match status" value="1"/>
</dbReference>
<dbReference type="InterPro" id="IPR036736">
    <property type="entry name" value="ACP-like_sf"/>
</dbReference>
<evidence type="ECO:0000256" key="1">
    <source>
        <dbReference type="ARBA" id="ARBA00022450"/>
    </source>
</evidence>
<feature type="domain" description="Carrier" evidence="4">
    <location>
        <begin position="562"/>
        <end position="639"/>
    </location>
</feature>
<dbReference type="PANTHER" id="PTHR22754:SF32">
    <property type="entry name" value="DISCO-INTERACTING PROTEIN 2"/>
    <property type="match status" value="1"/>
</dbReference>
<comment type="caution">
    <text evidence="5">The sequence shown here is derived from an EMBL/GenBank/DDBJ whole genome shotgun (WGS) entry which is preliminary data.</text>
</comment>
<evidence type="ECO:0000259" key="4">
    <source>
        <dbReference type="PROSITE" id="PS50075"/>
    </source>
</evidence>
<dbReference type="Pfam" id="PF00550">
    <property type="entry name" value="PP-binding"/>
    <property type="match status" value="1"/>
</dbReference>
<dbReference type="GO" id="GO:0003824">
    <property type="term" value="F:catalytic activity"/>
    <property type="evidence" value="ECO:0007669"/>
    <property type="project" value="InterPro"/>
</dbReference>
<dbReference type="PROSITE" id="PS00012">
    <property type="entry name" value="PHOSPHOPANTETHEINE"/>
    <property type="match status" value="1"/>
</dbReference>
<dbReference type="InterPro" id="IPR023213">
    <property type="entry name" value="CAT-like_dom_sf"/>
</dbReference>
<gene>
    <name evidence="5" type="ORF">BCR33DRAFT_833607</name>
</gene>
<keyword evidence="3" id="KW-1133">Transmembrane helix</keyword>
<dbReference type="PANTHER" id="PTHR22754">
    <property type="entry name" value="DISCO-INTERACTING PROTEIN 2 DIP2 -RELATED"/>
    <property type="match status" value="1"/>
</dbReference>
<keyword evidence="1" id="KW-0596">Phosphopantetheine</keyword>
<dbReference type="Pfam" id="PF00668">
    <property type="entry name" value="Condensation"/>
    <property type="match status" value="1"/>
</dbReference>
<dbReference type="InterPro" id="IPR000873">
    <property type="entry name" value="AMP-dep_synth/lig_dom"/>
</dbReference>
<dbReference type="Gene3D" id="1.10.1200.10">
    <property type="entry name" value="ACP-like"/>
    <property type="match status" value="1"/>
</dbReference>
<dbReference type="InterPro" id="IPR045851">
    <property type="entry name" value="AMP-bd_C_sf"/>
</dbReference>
<evidence type="ECO:0000313" key="5">
    <source>
        <dbReference type="EMBL" id="ORY37622.1"/>
    </source>
</evidence>
<dbReference type="Gene3D" id="3.30.559.10">
    <property type="entry name" value="Chloramphenicol acetyltransferase-like domain"/>
    <property type="match status" value="1"/>
</dbReference>
<dbReference type="OrthoDB" id="10253115at2759"/>
<dbReference type="PROSITE" id="PS00455">
    <property type="entry name" value="AMP_BINDING"/>
    <property type="match status" value="1"/>
</dbReference>
<dbReference type="InterPro" id="IPR006162">
    <property type="entry name" value="Ppantetheine_attach_site"/>
</dbReference>
<dbReference type="SUPFAM" id="SSF47336">
    <property type="entry name" value="ACP-like"/>
    <property type="match status" value="1"/>
</dbReference>
<dbReference type="InterPro" id="IPR020845">
    <property type="entry name" value="AMP-binding_CS"/>
</dbReference>
<dbReference type="Proteomes" id="UP000193642">
    <property type="component" value="Unassembled WGS sequence"/>
</dbReference>
<dbReference type="Pfam" id="PF00501">
    <property type="entry name" value="AMP-binding"/>
    <property type="match status" value="2"/>
</dbReference>